<dbReference type="InterPro" id="IPR000873">
    <property type="entry name" value="AMP-dep_synth/lig_dom"/>
</dbReference>
<feature type="domain" description="AMP-dependent synthetase/ligase" evidence="2">
    <location>
        <begin position="14"/>
        <end position="329"/>
    </location>
</feature>
<proteinExistence type="inferred from homology"/>
<evidence type="ECO:0000313" key="4">
    <source>
        <dbReference type="Proteomes" id="UP000054144"/>
    </source>
</evidence>
<dbReference type="PANTHER" id="PTHR43201">
    <property type="entry name" value="ACYL-COA SYNTHETASE"/>
    <property type="match status" value="1"/>
</dbReference>
<dbReference type="GO" id="GO:0031956">
    <property type="term" value="F:medium-chain fatty acid-CoA ligase activity"/>
    <property type="evidence" value="ECO:0007669"/>
    <property type="project" value="TreeGrafter"/>
</dbReference>
<sequence>MSPALKSQLSVLAESAALYPDALAFRVPEIDPATGQVLRWDSVTYAQFLHDVEHFARYWSRAFVKDNIPQRSVIGMWIGGLTYLDVLQIYGISRAGYTPQLFSLKLPNPDVVFELLHRANAKALVYDTAYASAIREAHVPTYRGVDARTRDLSTVALPPLPNVDGRDTAMIFHTSGSTSGSPKLVPCSYIWLDSAIRKSYQVTKRIRPSGDVTVWLGSMCHIGQTSMLLGFLQHGACTVQPPVISFSPAELTDMIQRCGLNRLCQFAAFLAANFRRAMADAKFRDMLLNLDEILYSGMPLSREEEQWALQSGMKLINLFGSTELGAILVSTGGRNPLLRQLEGVSYEFRPIQQAAASGHESTARLYELVILADSGDCPDASLRHADGHFHTGDLFEIPVPGLYLARGRDDDWIKTQTSLRCDTKAIEDNVRATCSKIVAECVVVGAGRPSPALFVEPIDDSADSGKLKKEIIRKIRHFHSRRYVHERIVSANMIIIVPRNSLPRTAVKGNIRRKAVEDAFRTELDQAYALESGL</sequence>
<reference evidence="3 4" key="1">
    <citation type="journal article" date="2015" name="Fungal Genet. Biol.">
        <title>Evolution of novel wood decay mechanisms in Agaricales revealed by the genome sequences of Fistulina hepatica and Cylindrobasidium torrendii.</title>
        <authorList>
            <person name="Floudas D."/>
            <person name="Held B.W."/>
            <person name="Riley R."/>
            <person name="Nagy L.G."/>
            <person name="Koehler G."/>
            <person name="Ransdell A.S."/>
            <person name="Younus H."/>
            <person name="Chow J."/>
            <person name="Chiniquy J."/>
            <person name="Lipzen A."/>
            <person name="Tritt A."/>
            <person name="Sun H."/>
            <person name="Haridas S."/>
            <person name="LaButti K."/>
            <person name="Ohm R.A."/>
            <person name="Kues U."/>
            <person name="Blanchette R.A."/>
            <person name="Grigoriev I.V."/>
            <person name="Minto R.E."/>
            <person name="Hibbett D.S."/>
        </authorList>
    </citation>
    <scope>NUCLEOTIDE SEQUENCE [LARGE SCALE GENOMIC DNA]</scope>
    <source>
        <strain evidence="3 4">ATCC 64428</strain>
    </source>
</reference>
<dbReference type="Pfam" id="PF23562">
    <property type="entry name" value="AMP-binding_C_3"/>
    <property type="match status" value="1"/>
</dbReference>
<dbReference type="SUPFAM" id="SSF56801">
    <property type="entry name" value="Acetyl-CoA synthetase-like"/>
    <property type="match status" value="1"/>
</dbReference>
<accession>A0A0D7A3W1</accession>
<protein>
    <submittedName>
        <fullName evidence="3">Acetyl-CoA synthetase-like protein</fullName>
    </submittedName>
</protein>
<comment type="similarity">
    <text evidence="1">Belongs to the ATP-dependent AMP-binding enzyme family.</text>
</comment>
<dbReference type="Pfam" id="PF00501">
    <property type="entry name" value="AMP-binding"/>
    <property type="match status" value="1"/>
</dbReference>
<evidence type="ECO:0000256" key="1">
    <source>
        <dbReference type="ARBA" id="ARBA00006432"/>
    </source>
</evidence>
<name>A0A0D7A3W1_9AGAR</name>
<dbReference type="Gene3D" id="3.40.50.12780">
    <property type="entry name" value="N-terminal domain of ligase-like"/>
    <property type="match status" value="1"/>
</dbReference>
<dbReference type="PANTHER" id="PTHR43201:SF8">
    <property type="entry name" value="ACYL-COA SYNTHETASE FAMILY MEMBER 3"/>
    <property type="match status" value="1"/>
</dbReference>
<organism evidence="3 4">
    <name type="scientific">Fistulina hepatica ATCC 64428</name>
    <dbReference type="NCBI Taxonomy" id="1128425"/>
    <lineage>
        <taxon>Eukaryota</taxon>
        <taxon>Fungi</taxon>
        <taxon>Dikarya</taxon>
        <taxon>Basidiomycota</taxon>
        <taxon>Agaricomycotina</taxon>
        <taxon>Agaricomycetes</taxon>
        <taxon>Agaricomycetidae</taxon>
        <taxon>Agaricales</taxon>
        <taxon>Fistulinaceae</taxon>
        <taxon>Fistulina</taxon>
    </lineage>
</organism>
<dbReference type="AlphaFoldDB" id="A0A0D7A3W1"/>
<gene>
    <name evidence="3" type="ORF">FISHEDRAFT_49516</name>
</gene>
<dbReference type="InterPro" id="IPR042099">
    <property type="entry name" value="ANL_N_sf"/>
</dbReference>
<keyword evidence="4" id="KW-1185">Reference proteome</keyword>
<evidence type="ECO:0000313" key="3">
    <source>
        <dbReference type="EMBL" id="KIY45488.1"/>
    </source>
</evidence>
<dbReference type="EMBL" id="KN882048">
    <property type="protein sequence ID" value="KIY45488.1"/>
    <property type="molecule type" value="Genomic_DNA"/>
</dbReference>
<dbReference type="OrthoDB" id="429813at2759"/>
<dbReference type="GO" id="GO:0006631">
    <property type="term" value="P:fatty acid metabolic process"/>
    <property type="evidence" value="ECO:0007669"/>
    <property type="project" value="TreeGrafter"/>
</dbReference>
<evidence type="ECO:0000259" key="2">
    <source>
        <dbReference type="Pfam" id="PF00501"/>
    </source>
</evidence>
<dbReference type="Proteomes" id="UP000054144">
    <property type="component" value="Unassembled WGS sequence"/>
</dbReference>